<dbReference type="PANTHER" id="PTHR47129:SF1">
    <property type="entry name" value="NMRA-LIKE DOMAIN-CONTAINING PROTEIN"/>
    <property type="match status" value="1"/>
</dbReference>
<dbReference type="AlphaFoldDB" id="A0A0R1MLF7"/>
<dbReference type="PANTHER" id="PTHR47129">
    <property type="entry name" value="QUINONE OXIDOREDUCTASE 2"/>
    <property type="match status" value="1"/>
</dbReference>
<dbReference type="OrthoDB" id="152510at2"/>
<dbReference type="InterPro" id="IPR036291">
    <property type="entry name" value="NAD(P)-bd_dom_sf"/>
</dbReference>
<dbReference type="SUPFAM" id="SSF51735">
    <property type="entry name" value="NAD(P)-binding Rossmann-fold domains"/>
    <property type="match status" value="1"/>
</dbReference>
<dbReference type="InterPro" id="IPR052718">
    <property type="entry name" value="NmrA-type_oxidoreductase"/>
</dbReference>
<dbReference type="EMBL" id="AZEC01000020">
    <property type="protein sequence ID" value="KRL08775.1"/>
    <property type="molecule type" value="Genomic_DNA"/>
</dbReference>
<gene>
    <name evidence="2" type="ORF">FD09_GL001543</name>
</gene>
<reference evidence="2 3" key="1">
    <citation type="journal article" date="2015" name="Genome Announc.">
        <title>Expanding the biotechnology potential of lactobacilli through comparative genomics of 213 strains and associated genera.</title>
        <authorList>
            <person name="Sun Z."/>
            <person name="Harris H.M."/>
            <person name="McCann A."/>
            <person name="Guo C."/>
            <person name="Argimon S."/>
            <person name="Zhang W."/>
            <person name="Yang X."/>
            <person name="Jeffery I.B."/>
            <person name="Cooney J.C."/>
            <person name="Kagawa T.F."/>
            <person name="Liu W."/>
            <person name="Song Y."/>
            <person name="Salvetti E."/>
            <person name="Wrobel A."/>
            <person name="Rasinkangas P."/>
            <person name="Parkhill J."/>
            <person name="Rea M.C."/>
            <person name="O'Sullivan O."/>
            <person name="Ritari J."/>
            <person name="Douillard F.P."/>
            <person name="Paul Ross R."/>
            <person name="Yang R."/>
            <person name="Briner A.E."/>
            <person name="Felis G.E."/>
            <person name="de Vos W.M."/>
            <person name="Barrangou R."/>
            <person name="Klaenhammer T.R."/>
            <person name="Caufield P.W."/>
            <person name="Cui Y."/>
            <person name="Zhang H."/>
            <person name="O'Toole P.W."/>
        </authorList>
    </citation>
    <scope>NUCLEOTIDE SEQUENCE [LARGE SCALE GENOMIC DNA]</scope>
    <source>
        <strain evidence="2 3">DSM 12744</strain>
    </source>
</reference>
<dbReference type="STRING" id="1423792.FD09_GL001543"/>
<evidence type="ECO:0000313" key="3">
    <source>
        <dbReference type="Proteomes" id="UP000051330"/>
    </source>
</evidence>
<dbReference type="Pfam" id="PF13460">
    <property type="entry name" value="NAD_binding_10"/>
    <property type="match status" value="1"/>
</dbReference>
<dbReference type="Gene3D" id="3.90.25.10">
    <property type="entry name" value="UDP-galactose 4-epimerase, domain 1"/>
    <property type="match status" value="1"/>
</dbReference>
<dbReference type="RefSeq" id="WP_057822361.1">
    <property type="nucleotide sequence ID" value="NZ_AZEC01000020.1"/>
</dbReference>
<dbReference type="PATRIC" id="fig|1423792.3.peg.1560"/>
<accession>A0A0R1MLF7</accession>
<feature type="domain" description="NAD(P)-binding" evidence="1">
    <location>
        <begin position="8"/>
        <end position="162"/>
    </location>
</feature>
<dbReference type="InterPro" id="IPR016040">
    <property type="entry name" value="NAD(P)-bd_dom"/>
</dbReference>
<protein>
    <submittedName>
        <fullName evidence="2">Quinone oxidoreductase 2</fullName>
    </submittedName>
</protein>
<evidence type="ECO:0000259" key="1">
    <source>
        <dbReference type="Pfam" id="PF13460"/>
    </source>
</evidence>
<dbReference type="Gene3D" id="3.40.50.720">
    <property type="entry name" value="NAD(P)-binding Rossmann-like Domain"/>
    <property type="match status" value="1"/>
</dbReference>
<proteinExistence type="predicted"/>
<dbReference type="Proteomes" id="UP000051330">
    <property type="component" value="Unassembled WGS sequence"/>
</dbReference>
<comment type="caution">
    <text evidence="2">The sequence shown here is derived from an EMBL/GenBank/DDBJ whole genome shotgun (WGS) entry which is preliminary data.</text>
</comment>
<organism evidence="2 3">
    <name type="scientific">Schleiferilactobacillus perolens DSM 12744</name>
    <dbReference type="NCBI Taxonomy" id="1423792"/>
    <lineage>
        <taxon>Bacteria</taxon>
        <taxon>Bacillati</taxon>
        <taxon>Bacillota</taxon>
        <taxon>Bacilli</taxon>
        <taxon>Lactobacillales</taxon>
        <taxon>Lactobacillaceae</taxon>
        <taxon>Schleiferilactobacillus</taxon>
    </lineage>
</organism>
<keyword evidence="3" id="KW-1185">Reference proteome</keyword>
<sequence length="282" mass="30317">MTTYAVTGVTGRFGRVAVKTLAELVPAENIVALARNTEKAAEIVPAGVTVRPGDYAQPEALAASLQGVDRLLFVSSIPSRVLPRIQQHQNIINAAKQAGVSYIAYTSFPHADTATVPLAKDHRETEQAISAAGLAHSFLRNNWYLENEADFLRAGAAGEPFVYSAGEGKAGYALEREYAEAAARVLAAMDPKEIYEFAGAARTYRELAEAVPGQFPILAVTDDEFTDRLVKAGMNPRLAQFMTATQAMIRAGVLAEDTTDLSDVLGRPLTPLAEAIQEVLRK</sequence>
<name>A0A0R1MLF7_9LACO</name>
<evidence type="ECO:0000313" key="2">
    <source>
        <dbReference type="EMBL" id="KRL08775.1"/>
    </source>
</evidence>